<dbReference type="Proteomes" id="UP000184356">
    <property type="component" value="Unassembled WGS sequence"/>
</dbReference>
<dbReference type="AlphaFoldDB" id="A0A1L9TI99"/>
<feature type="region of interest" description="Disordered" evidence="4">
    <location>
        <begin position="1"/>
        <end position="29"/>
    </location>
</feature>
<dbReference type="EMBL" id="KV878586">
    <property type="protein sequence ID" value="OJJ59158.1"/>
    <property type="molecule type" value="Genomic_DNA"/>
</dbReference>
<dbReference type="VEuPathDB" id="FungiDB:ASPSYDRAFT_45580"/>
<feature type="compositionally biased region" description="Polar residues" evidence="4">
    <location>
        <begin position="627"/>
        <end position="638"/>
    </location>
</feature>
<dbReference type="OrthoDB" id="5835829at2759"/>
<dbReference type="GO" id="GO:0016906">
    <property type="term" value="F:sterol 3-beta-glucosyltransferase activity"/>
    <property type="evidence" value="ECO:0007669"/>
    <property type="project" value="UniProtKB-ARBA"/>
</dbReference>
<sequence>MTSPPLHSDEPVELPGNIPVDAQPPPPYSPFVEEQLTEEAGSLQANGRVDINLESKVARTLAKIIDLQQEDLQNPPPDYVDTTPSTTATSCEFKLNIVIQIVGSRGDVQPFIALGAALKSNGHRVRIATHDVFADFVHASGLEFFPIGGDPAELMAFMVKNPGLIPQMKTVRQGEIRKKQTMVAAMLDGCWRSCIDDDPQTQCPFVADAIIANPPSFAHIHCAQALGIPVHLMFTMPWSSTRAFPHPLANLSTSSMSPTTANWVSYGVVEWLTWQGLGDVVNRWRVSIGLDPIPATQGPCLAEALKIPCTYCWSPALMPKARDWPSHIDVCGFFFREAPVYSPPAELEEFLNSGPSPVYIGFGSVVVDNPEGLMDTILEAVSKTGVRAIISKGWSKMSGDKNENILYIDDCPHEWLFQRVAAVVHHGGAGTTACGLRNGRPTVVVPFFGDQPFWGHMIARSGAGPRPLPYASLTSQDLAAAIGFCLTAKARAAAHNIAEKMRAERGVTAAVESFYAHLPLEKMRCSVMPDQAAVWTLRKGRRKFNLSKAAVHILVENMKIQEKQLRCYEISPIFIENRRWDPLTGILSASVATGSSMLLSTGELIYNPYKEYRRGRSLKPSGEGSLRPQSVPISRSSTNDSWNAVAAGGSNIQDRTDNAKPNGNQAIRSLTTAGNMASATMKGFGKFTGTYFKGVVVDIPHAAAEGFRQVPKLYGEQPKEYGTVKDWKSGAVFGGKNFIDGMSDGFTGLFTEPVKGAKAQGVVGAAKGFMKGTIGLATKVPSAGVGLVAYPLHGISKTIETAIGPKNQRALVHARLRDGSYYTENLRLTDEEQYGVIERFEMLLD</sequence>
<evidence type="ECO:0000256" key="2">
    <source>
        <dbReference type="ARBA" id="ARBA00022679"/>
    </source>
</evidence>
<dbReference type="Pfam" id="PF03033">
    <property type="entry name" value="Glyco_transf_28"/>
    <property type="match status" value="1"/>
</dbReference>
<dbReference type="Gene3D" id="3.40.50.2000">
    <property type="entry name" value="Glycogen Phosphorylase B"/>
    <property type="match status" value="2"/>
</dbReference>
<dbReference type="FunFam" id="3.40.50.2000:FF:000100">
    <property type="entry name" value="Glycosyltransferase family 1 protein"/>
    <property type="match status" value="1"/>
</dbReference>
<feature type="region of interest" description="Disordered" evidence="4">
    <location>
        <begin position="616"/>
        <end position="638"/>
    </location>
</feature>
<dbReference type="STRING" id="1036612.A0A1L9TI99"/>
<protein>
    <submittedName>
        <fullName evidence="7">Uncharacterized protein</fullName>
    </submittedName>
</protein>
<dbReference type="Pfam" id="PF06722">
    <property type="entry name" value="EryCIII-like_C"/>
    <property type="match status" value="1"/>
</dbReference>
<proteinExistence type="predicted"/>
<organism evidence="7 8">
    <name type="scientific">Aspergillus sydowii CBS 593.65</name>
    <dbReference type="NCBI Taxonomy" id="1036612"/>
    <lineage>
        <taxon>Eukaryota</taxon>
        <taxon>Fungi</taxon>
        <taxon>Dikarya</taxon>
        <taxon>Ascomycota</taxon>
        <taxon>Pezizomycotina</taxon>
        <taxon>Eurotiomycetes</taxon>
        <taxon>Eurotiomycetidae</taxon>
        <taxon>Eurotiales</taxon>
        <taxon>Aspergillaceae</taxon>
        <taxon>Aspergillus</taxon>
        <taxon>Aspergillus subgen. Nidulantes</taxon>
    </lineage>
</organism>
<dbReference type="InterPro" id="IPR050426">
    <property type="entry name" value="Glycosyltransferase_28"/>
</dbReference>
<evidence type="ECO:0000256" key="1">
    <source>
        <dbReference type="ARBA" id="ARBA00004184"/>
    </source>
</evidence>
<evidence type="ECO:0000259" key="6">
    <source>
        <dbReference type="Pfam" id="PF06722"/>
    </source>
</evidence>
<keyword evidence="2" id="KW-0808">Transferase</keyword>
<dbReference type="PANTHER" id="PTHR48050:SF27">
    <property type="entry name" value="GLUCOSYLTRANSFERASE, PUTATIVE (AFU_ORTHOLOGUE AFUA_7G04880)-RELATED"/>
    <property type="match status" value="1"/>
</dbReference>
<name>A0A1L9TI99_9EURO</name>
<dbReference type="GO" id="GO:0012505">
    <property type="term" value="C:endomembrane system"/>
    <property type="evidence" value="ECO:0007669"/>
    <property type="project" value="UniProtKB-SubCell"/>
</dbReference>
<dbReference type="SUPFAM" id="SSF53756">
    <property type="entry name" value="UDP-Glycosyltransferase/glycogen phosphorylase"/>
    <property type="match status" value="1"/>
</dbReference>
<reference evidence="8" key="1">
    <citation type="journal article" date="2017" name="Genome Biol.">
        <title>Comparative genomics reveals high biological diversity and specific adaptations in the industrially and medically important fungal genus Aspergillus.</title>
        <authorList>
            <person name="de Vries R.P."/>
            <person name="Riley R."/>
            <person name="Wiebenga A."/>
            <person name="Aguilar-Osorio G."/>
            <person name="Amillis S."/>
            <person name="Uchima C.A."/>
            <person name="Anderluh G."/>
            <person name="Asadollahi M."/>
            <person name="Askin M."/>
            <person name="Barry K."/>
            <person name="Battaglia E."/>
            <person name="Bayram O."/>
            <person name="Benocci T."/>
            <person name="Braus-Stromeyer S.A."/>
            <person name="Caldana C."/>
            <person name="Canovas D."/>
            <person name="Cerqueira G.C."/>
            <person name="Chen F."/>
            <person name="Chen W."/>
            <person name="Choi C."/>
            <person name="Clum A."/>
            <person name="Dos Santos R.A."/>
            <person name="Damasio A.R."/>
            <person name="Diallinas G."/>
            <person name="Emri T."/>
            <person name="Fekete E."/>
            <person name="Flipphi M."/>
            <person name="Freyberg S."/>
            <person name="Gallo A."/>
            <person name="Gournas C."/>
            <person name="Habgood R."/>
            <person name="Hainaut M."/>
            <person name="Harispe M.L."/>
            <person name="Henrissat B."/>
            <person name="Hilden K.S."/>
            <person name="Hope R."/>
            <person name="Hossain A."/>
            <person name="Karabika E."/>
            <person name="Karaffa L."/>
            <person name="Karanyi Z."/>
            <person name="Krasevec N."/>
            <person name="Kuo A."/>
            <person name="Kusch H."/>
            <person name="LaButti K."/>
            <person name="Lagendijk E.L."/>
            <person name="Lapidus A."/>
            <person name="Levasseur A."/>
            <person name="Lindquist E."/>
            <person name="Lipzen A."/>
            <person name="Logrieco A.F."/>
            <person name="MacCabe A."/>
            <person name="Maekelae M.R."/>
            <person name="Malavazi I."/>
            <person name="Melin P."/>
            <person name="Meyer V."/>
            <person name="Mielnichuk N."/>
            <person name="Miskei M."/>
            <person name="Molnar A.P."/>
            <person name="Mule G."/>
            <person name="Ngan C.Y."/>
            <person name="Orejas M."/>
            <person name="Orosz E."/>
            <person name="Ouedraogo J.P."/>
            <person name="Overkamp K.M."/>
            <person name="Park H.-S."/>
            <person name="Perrone G."/>
            <person name="Piumi F."/>
            <person name="Punt P.J."/>
            <person name="Ram A.F."/>
            <person name="Ramon A."/>
            <person name="Rauscher S."/>
            <person name="Record E."/>
            <person name="Riano-Pachon D.M."/>
            <person name="Robert V."/>
            <person name="Roehrig J."/>
            <person name="Ruller R."/>
            <person name="Salamov A."/>
            <person name="Salih N.S."/>
            <person name="Samson R.A."/>
            <person name="Sandor E."/>
            <person name="Sanguinetti M."/>
            <person name="Schuetze T."/>
            <person name="Sepcic K."/>
            <person name="Shelest E."/>
            <person name="Sherlock G."/>
            <person name="Sophianopoulou V."/>
            <person name="Squina F.M."/>
            <person name="Sun H."/>
            <person name="Susca A."/>
            <person name="Todd R.B."/>
            <person name="Tsang A."/>
            <person name="Unkles S.E."/>
            <person name="van de Wiele N."/>
            <person name="van Rossen-Uffink D."/>
            <person name="Oliveira J.V."/>
            <person name="Vesth T.C."/>
            <person name="Visser J."/>
            <person name="Yu J.-H."/>
            <person name="Zhou M."/>
            <person name="Andersen M.R."/>
            <person name="Archer D.B."/>
            <person name="Baker S.E."/>
            <person name="Benoit I."/>
            <person name="Brakhage A.A."/>
            <person name="Braus G.H."/>
            <person name="Fischer R."/>
            <person name="Frisvad J.C."/>
            <person name="Goldman G.H."/>
            <person name="Houbraken J."/>
            <person name="Oakley B."/>
            <person name="Pocsi I."/>
            <person name="Scazzocchio C."/>
            <person name="Seiboth B."/>
            <person name="vanKuyk P.A."/>
            <person name="Wortman J."/>
            <person name="Dyer P.S."/>
            <person name="Grigoriev I.V."/>
        </authorList>
    </citation>
    <scope>NUCLEOTIDE SEQUENCE [LARGE SCALE GENOMIC DNA]</scope>
    <source>
        <strain evidence="8">CBS 593.65</strain>
    </source>
</reference>
<gene>
    <name evidence="7" type="ORF">ASPSYDRAFT_45580</name>
</gene>
<dbReference type="FunFam" id="3.40.50.2000:FF:000009">
    <property type="entry name" value="Sterol 3-beta-glucosyltransferase UGT80A2"/>
    <property type="match status" value="1"/>
</dbReference>
<keyword evidence="3" id="KW-0443">Lipid metabolism</keyword>
<dbReference type="PANTHER" id="PTHR48050">
    <property type="entry name" value="STEROL 3-BETA-GLUCOSYLTRANSFERASE"/>
    <property type="match status" value="1"/>
</dbReference>
<evidence type="ECO:0000313" key="7">
    <source>
        <dbReference type="EMBL" id="OJJ59158.1"/>
    </source>
</evidence>
<evidence type="ECO:0000259" key="5">
    <source>
        <dbReference type="Pfam" id="PF03033"/>
    </source>
</evidence>
<dbReference type="InterPro" id="IPR004276">
    <property type="entry name" value="GlycoTrans_28_N"/>
</dbReference>
<dbReference type="GO" id="GO:0006629">
    <property type="term" value="P:lipid metabolic process"/>
    <property type="evidence" value="ECO:0007669"/>
    <property type="project" value="UniProtKB-KW"/>
</dbReference>
<evidence type="ECO:0000313" key="8">
    <source>
        <dbReference type="Proteomes" id="UP000184356"/>
    </source>
</evidence>
<feature type="domain" description="Erythromycin biosynthesis protein CIII-like C-terminal" evidence="6">
    <location>
        <begin position="403"/>
        <end position="504"/>
    </location>
</feature>
<keyword evidence="8" id="KW-1185">Reference proteome</keyword>
<evidence type="ECO:0000256" key="3">
    <source>
        <dbReference type="ARBA" id="ARBA00023098"/>
    </source>
</evidence>
<dbReference type="InterPro" id="IPR002213">
    <property type="entry name" value="UDP_glucos_trans"/>
</dbReference>
<comment type="subcellular location">
    <subcellularLocation>
        <location evidence="1">Endomembrane system</location>
        <topology evidence="1">Peripheral membrane protein</topology>
    </subcellularLocation>
</comment>
<dbReference type="GO" id="GO:0005975">
    <property type="term" value="P:carbohydrate metabolic process"/>
    <property type="evidence" value="ECO:0007669"/>
    <property type="project" value="InterPro"/>
</dbReference>
<dbReference type="CDD" id="cd03784">
    <property type="entry name" value="GT1_Gtf-like"/>
    <property type="match status" value="1"/>
</dbReference>
<accession>A0A1L9TI99</accession>
<evidence type="ECO:0000256" key="4">
    <source>
        <dbReference type="SAM" id="MobiDB-lite"/>
    </source>
</evidence>
<dbReference type="RefSeq" id="XP_040702964.1">
    <property type="nucleotide sequence ID" value="XM_040847071.1"/>
</dbReference>
<dbReference type="InterPro" id="IPR010610">
    <property type="entry name" value="EryCIII-like_C"/>
</dbReference>
<dbReference type="GeneID" id="63763144"/>
<feature type="domain" description="Glycosyltransferase family 28 N-terminal" evidence="5">
    <location>
        <begin position="97"/>
        <end position="245"/>
    </location>
</feature>